<evidence type="ECO:0000313" key="2">
    <source>
        <dbReference type="Proteomes" id="UP000010478"/>
    </source>
</evidence>
<organism evidence="1 2">
    <name type="scientific">Phormidium nigroviride PCC 7112</name>
    <dbReference type="NCBI Taxonomy" id="179408"/>
    <lineage>
        <taxon>Bacteria</taxon>
        <taxon>Bacillati</taxon>
        <taxon>Cyanobacteriota</taxon>
        <taxon>Cyanophyceae</taxon>
        <taxon>Oscillatoriophycideae</taxon>
        <taxon>Oscillatoriales</taxon>
        <taxon>Oscillatoriaceae</taxon>
        <taxon>Phormidium</taxon>
    </lineage>
</organism>
<dbReference type="EMBL" id="CP003616">
    <property type="protein sequence ID" value="AFZ10810.1"/>
    <property type="molecule type" value="Genomic_DNA"/>
</dbReference>
<dbReference type="Proteomes" id="UP000010478">
    <property type="component" value="Plasmid pOSC7112.02"/>
</dbReference>
<proteinExistence type="predicted"/>
<geneLocation type="plasmid" evidence="1 2">
    <name>pOSC7112.02</name>
</geneLocation>
<dbReference type="RefSeq" id="WP_015179775.1">
    <property type="nucleotide sequence ID" value="NC_019730.1"/>
</dbReference>
<dbReference type="KEGG" id="oni:Osc7112_6707"/>
<protein>
    <submittedName>
        <fullName evidence="1">Uncharacterized protein</fullName>
    </submittedName>
</protein>
<evidence type="ECO:0000313" key="1">
    <source>
        <dbReference type="EMBL" id="AFZ10810.1"/>
    </source>
</evidence>
<gene>
    <name evidence="1" type="ORF">Osc7112_6707</name>
</gene>
<dbReference type="HOGENOM" id="CLU_2555028_0_0_3"/>
<reference evidence="1 2" key="1">
    <citation type="submission" date="2012-05" db="EMBL/GenBank/DDBJ databases">
        <title>Finished plasmid 2 of genome of Oscillatoria sp. PCC 7112.</title>
        <authorList>
            <consortium name="US DOE Joint Genome Institute"/>
            <person name="Gugger M."/>
            <person name="Coursin T."/>
            <person name="Rippka R."/>
            <person name="Tandeau De Marsac N."/>
            <person name="Huntemann M."/>
            <person name="Wei C.-L."/>
            <person name="Han J."/>
            <person name="Detter J.C."/>
            <person name="Han C."/>
            <person name="Tapia R."/>
            <person name="Davenport K."/>
            <person name="Daligault H."/>
            <person name="Erkkila T."/>
            <person name="Gu W."/>
            <person name="Munk A.C.C."/>
            <person name="Teshima H."/>
            <person name="Xu Y."/>
            <person name="Chain P."/>
            <person name="Chen A."/>
            <person name="Krypides N."/>
            <person name="Mavromatis K."/>
            <person name="Markowitz V."/>
            <person name="Szeto E."/>
            <person name="Ivanova N."/>
            <person name="Mikhailova N."/>
            <person name="Ovchinnikova G."/>
            <person name="Pagani I."/>
            <person name="Pati A."/>
            <person name="Goodwin L."/>
            <person name="Peters L."/>
            <person name="Pitluck S."/>
            <person name="Woyke T."/>
            <person name="Kerfeld C."/>
        </authorList>
    </citation>
    <scope>NUCLEOTIDE SEQUENCE [LARGE SCALE GENOMIC DNA]</scope>
    <source>
        <strain evidence="1 2">PCC 7112</strain>
        <plasmid evidence="1 2">pOSC7112.02</plasmid>
    </source>
</reference>
<dbReference type="AlphaFoldDB" id="K9VUB8"/>
<keyword evidence="1" id="KW-0614">Plasmid</keyword>
<sequence length="82" mass="10014">MNSCVNEYKSRWELCKVAEKYVKKLHTEIQKLTVYVEKFPQPFAHFWYKFFHLVSLQQYPFQSAYDLFAETLKEDAALWNLR</sequence>
<keyword evidence="2" id="KW-1185">Reference proteome</keyword>
<name>K9VUB8_9CYAN</name>
<accession>K9VUB8</accession>